<protein>
    <recommendedName>
        <fullName evidence="3">Aminoglycoside phosphotransferase domain-containing protein</fullName>
    </recommendedName>
</protein>
<dbReference type="EMBL" id="JACHHN010000009">
    <property type="protein sequence ID" value="MBB5193020.1"/>
    <property type="molecule type" value="Genomic_DNA"/>
</dbReference>
<proteinExistence type="predicted"/>
<dbReference type="InterPro" id="IPR002575">
    <property type="entry name" value="Aminoglycoside_PTrfase"/>
</dbReference>
<dbReference type="RefSeq" id="WP_184102676.1">
    <property type="nucleotide sequence ID" value="NZ_JACHHN010000009.1"/>
</dbReference>
<gene>
    <name evidence="4" type="ORF">HNQ50_003774</name>
</gene>
<dbReference type="AlphaFoldDB" id="A0A840RKM2"/>
<dbReference type="Proteomes" id="UP000543030">
    <property type="component" value="Unassembled WGS sequence"/>
</dbReference>
<keyword evidence="5" id="KW-1185">Reference proteome</keyword>
<keyword evidence="2" id="KW-0067">ATP-binding</keyword>
<accession>A0A840RKM2</accession>
<comment type="caution">
    <text evidence="4">The sequence shown here is derived from an EMBL/GenBank/DDBJ whole genome shotgun (WGS) entry which is preliminary data.</text>
</comment>
<keyword evidence="1" id="KW-0547">Nucleotide-binding</keyword>
<name>A0A840RKM2_9NEIS</name>
<dbReference type="SUPFAM" id="SSF56112">
    <property type="entry name" value="Protein kinase-like (PK-like)"/>
    <property type="match status" value="1"/>
</dbReference>
<organism evidence="4 5">
    <name type="scientific">Silvimonas terrae</name>
    <dbReference type="NCBI Taxonomy" id="300266"/>
    <lineage>
        <taxon>Bacteria</taxon>
        <taxon>Pseudomonadati</taxon>
        <taxon>Pseudomonadota</taxon>
        <taxon>Betaproteobacteria</taxon>
        <taxon>Neisseriales</taxon>
        <taxon>Chitinibacteraceae</taxon>
        <taxon>Silvimonas</taxon>
    </lineage>
</organism>
<dbReference type="Pfam" id="PF01636">
    <property type="entry name" value="APH"/>
    <property type="match status" value="1"/>
</dbReference>
<dbReference type="GO" id="GO:0005524">
    <property type="term" value="F:ATP binding"/>
    <property type="evidence" value="ECO:0007669"/>
    <property type="project" value="UniProtKB-KW"/>
</dbReference>
<reference evidence="4 5" key="1">
    <citation type="submission" date="2020-08" db="EMBL/GenBank/DDBJ databases">
        <title>Genomic Encyclopedia of Type Strains, Phase IV (KMG-IV): sequencing the most valuable type-strain genomes for metagenomic binning, comparative biology and taxonomic classification.</title>
        <authorList>
            <person name="Goeker M."/>
        </authorList>
    </citation>
    <scope>NUCLEOTIDE SEQUENCE [LARGE SCALE GENOMIC DNA]</scope>
    <source>
        <strain evidence="4 5">DSM 18233</strain>
    </source>
</reference>
<evidence type="ECO:0000256" key="1">
    <source>
        <dbReference type="ARBA" id="ARBA00022741"/>
    </source>
</evidence>
<feature type="domain" description="Aminoglycoside phosphotransferase" evidence="3">
    <location>
        <begin position="34"/>
        <end position="259"/>
    </location>
</feature>
<evidence type="ECO:0000313" key="4">
    <source>
        <dbReference type="EMBL" id="MBB5193020.1"/>
    </source>
</evidence>
<dbReference type="PANTHER" id="PTHR33540">
    <property type="entry name" value="TRNA THREONYLCARBAMOYLADENOSINE BIOSYNTHESIS PROTEIN TSAE"/>
    <property type="match status" value="1"/>
</dbReference>
<dbReference type="PANTHER" id="PTHR33540:SF1">
    <property type="entry name" value="N-ACETYLMURAMATE_N-ACETYLGLUCOSAMINE KINASE"/>
    <property type="match status" value="1"/>
</dbReference>
<dbReference type="Gene3D" id="3.30.200.20">
    <property type="entry name" value="Phosphorylase Kinase, domain 1"/>
    <property type="match status" value="1"/>
</dbReference>
<evidence type="ECO:0000256" key="2">
    <source>
        <dbReference type="ARBA" id="ARBA00022840"/>
    </source>
</evidence>
<dbReference type="Gene3D" id="3.90.1200.10">
    <property type="match status" value="1"/>
</dbReference>
<evidence type="ECO:0000259" key="3">
    <source>
        <dbReference type="Pfam" id="PF01636"/>
    </source>
</evidence>
<sequence>MQQTVHIAAPGTPERADQINAWLQKVTLTTPQSLKPGGSDASVRVYWRATWPDRTLIVMDADPQAFNVQPFLAIGQQLAAGGIKVPAVIAHDETLGLTLLDDLGDVLLADLLTDETAAKAWYLRAIDTLVDIQKGMAFEHLPAFDASFLRREMEIGREWYLGKYLGAELEGKTLQTWERTTALIVAQCLSQPQGFMLRDYHSRNLMVKNDDLYVIDFQDAVKGPLCYDVVSLFRDAYIEWDEGFVLDLVIRYWEKARAAGIPVNDDFGSFYKAFEWQGLQRHLKVLGLFARLHLRDGKDRYLNDLPRVLGYMRKVCQRYDELTGLYRILLNAQGEKIDSGFTF</sequence>
<dbReference type="InterPro" id="IPR011009">
    <property type="entry name" value="Kinase-like_dom_sf"/>
</dbReference>
<evidence type="ECO:0000313" key="5">
    <source>
        <dbReference type="Proteomes" id="UP000543030"/>
    </source>
</evidence>